<protein>
    <submittedName>
        <fullName evidence="2">Uncharacterized protein</fullName>
    </submittedName>
</protein>
<feature type="compositionally biased region" description="Low complexity" evidence="1">
    <location>
        <begin position="21"/>
        <end position="33"/>
    </location>
</feature>
<feature type="compositionally biased region" description="Basic residues" evidence="1">
    <location>
        <begin position="1"/>
        <end position="11"/>
    </location>
</feature>
<reference evidence="2" key="1">
    <citation type="submission" date="2014-09" db="EMBL/GenBank/DDBJ databases">
        <authorList>
            <person name="Magalhaes I.L.F."/>
            <person name="Oliveira U."/>
            <person name="Santos F.R."/>
            <person name="Vidigal T.H.D.A."/>
            <person name="Brescovit A.D."/>
            <person name="Santos A.J."/>
        </authorList>
    </citation>
    <scope>NUCLEOTIDE SEQUENCE</scope>
    <source>
        <tissue evidence="2">Shoot tissue taken approximately 20 cm above the soil surface</tissue>
    </source>
</reference>
<dbReference type="EMBL" id="GBRH01162330">
    <property type="protein sequence ID" value="JAE35566.1"/>
    <property type="molecule type" value="Transcribed_RNA"/>
</dbReference>
<name>A0A0A9HL38_ARUDO</name>
<proteinExistence type="predicted"/>
<accession>A0A0A9HL38</accession>
<feature type="region of interest" description="Disordered" evidence="1">
    <location>
        <begin position="1"/>
        <end position="39"/>
    </location>
</feature>
<dbReference type="AlphaFoldDB" id="A0A0A9HL38"/>
<evidence type="ECO:0000256" key="1">
    <source>
        <dbReference type="SAM" id="MobiDB-lite"/>
    </source>
</evidence>
<sequence length="39" mass="4338">MSTIGARRRNLTGKPNPPPLSSRRFPSLPCLPSTKPSYR</sequence>
<organism evidence="2">
    <name type="scientific">Arundo donax</name>
    <name type="common">Giant reed</name>
    <name type="synonym">Donax arundinaceus</name>
    <dbReference type="NCBI Taxonomy" id="35708"/>
    <lineage>
        <taxon>Eukaryota</taxon>
        <taxon>Viridiplantae</taxon>
        <taxon>Streptophyta</taxon>
        <taxon>Embryophyta</taxon>
        <taxon>Tracheophyta</taxon>
        <taxon>Spermatophyta</taxon>
        <taxon>Magnoliopsida</taxon>
        <taxon>Liliopsida</taxon>
        <taxon>Poales</taxon>
        <taxon>Poaceae</taxon>
        <taxon>PACMAD clade</taxon>
        <taxon>Arundinoideae</taxon>
        <taxon>Arundineae</taxon>
        <taxon>Arundo</taxon>
    </lineage>
</organism>
<evidence type="ECO:0000313" key="2">
    <source>
        <dbReference type="EMBL" id="JAE35566.1"/>
    </source>
</evidence>
<reference evidence="2" key="2">
    <citation type="journal article" date="2015" name="Data Brief">
        <title>Shoot transcriptome of the giant reed, Arundo donax.</title>
        <authorList>
            <person name="Barrero R.A."/>
            <person name="Guerrero F.D."/>
            <person name="Moolhuijzen P."/>
            <person name="Goolsby J.A."/>
            <person name="Tidwell J."/>
            <person name="Bellgard S.E."/>
            <person name="Bellgard M.I."/>
        </authorList>
    </citation>
    <scope>NUCLEOTIDE SEQUENCE</scope>
    <source>
        <tissue evidence="2">Shoot tissue taken approximately 20 cm above the soil surface</tissue>
    </source>
</reference>